<organism evidence="4 5">
    <name type="scientific">Baumannia cicadellinicola subsp. Homalodisca coagulata</name>
    <dbReference type="NCBI Taxonomy" id="374463"/>
    <lineage>
        <taxon>Bacteria</taxon>
        <taxon>Pseudomonadati</taxon>
        <taxon>Pseudomonadota</taxon>
        <taxon>Gammaproteobacteria</taxon>
        <taxon>Candidatus Palibaumannia</taxon>
    </lineage>
</organism>
<dbReference type="InterPro" id="IPR027065">
    <property type="entry name" value="Lon_Prtase"/>
</dbReference>
<comment type="similarity">
    <text evidence="2">Belongs to the peptidase S16 family.</text>
</comment>
<dbReference type="STRING" id="374463.BCI_0411"/>
<dbReference type="KEGG" id="bci:BCI_0411"/>
<dbReference type="GO" id="GO:0004252">
    <property type="term" value="F:serine-type endopeptidase activity"/>
    <property type="evidence" value="ECO:0007669"/>
    <property type="project" value="UniProtKB-UniRule"/>
</dbReference>
<dbReference type="AlphaFoldDB" id="Q1LT60"/>
<feature type="active site" evidence="2">
    <location>
        <position position="436"/>
    </location>
</feature>
<feature type="active site" evidence="2">
    <location>
        <position position="479"/>
    </location>
</feature>
<dbReference type="InterPro" id="IPR027417">
    <property type="entry name" value="P-loop_NTPase"/>
</dbReference>
<dbReference type="Gene3D" id="3.30.230.10">
    <property type="match status" value="1"/>
</dbReference>
<dbReference type="HOGENOM" id="CLU_014785_2_0_6"/>
<dbReference type="SUPFAM" id="SSF54211">
    <property type="entry name" value="Ribosomal protein S5 domain 2-like"/>
    <property type="match status" value="1"/>
</dbReference>
<dbReference type="GO" id="GO:0004176">
    <property type="term" value="F:ATP-dependent peptidase activity"/>
    <property type="evidence" value="ECO:0007669"/>
    <property type="project" value="UniProtKB-UniRule"/>
</dbReference>
<dbReference type="MEROPS" id="S16.A10"/>
<dbReference type="EC" id="3.4.21.53" evidence="2"/>
<evidence type="ECO:0000313" key="5">
    <source>
        <dbReference type="Proteomes" id="UP000002427"/>
    </source>
</evidence>
<accession>Q1LT60</accession>
<reference evidence="4 5" key="1">
    <citation type="journal article" date="2006" name="PLoS Biol.">
        <title>Metabolic complementarity and genomics of the dual bacterial symbiosis of sharpshooters.</title>
        <authorList>
            <person name="Wu D."/>
            <person name="Daugherty S.C."/>
            <person name="Van Aken S.E."/>
            <person name="Pai G.H."/>
            <person name="Watkins K.L."/>
            <person name="Khouri H."/>
            <person name="Tallon L.J."/>
            <person name="Zaborsky J.M."/>
            <person name="Dunbar H.E."/>
            <person name="Tran P.L."/>
            <person name="Moran N.A."/>
            <person name="Eisen J.A."/>
        </authorList>
    </citation>
    <scope>NUCLEOTIDE SEQUENCE [LARGE SCALE GENOMIC DNA]</scope>
    <source>
        <strain evidence="4">Hc</strain>
    </source>
</reference>
<dbReference type="GO" id="GO:0005524">
    <property type="term" value="F:ATP binding"/>
    <property type="evidence" value="ECO:0007669"/>
    <property type="project" value="InterPro"/>
</dbReference>
<sequence>MTNNKLLWQDLFPNTKNFEAVFQQLYEPLELPLFHIQNRLISCLKQLCHSKHPSSFMLLNAREEEEYFQLITDTVKTIMPIAQKPIGGRYIVTGMNIHWDNKSQIKDNFTAKDVCTWQAWVEQEQLFGGLYCYKDIINLQPGLVHNINGGILVIGAHTLVSQPLLWLRLKQMILNQRFDWLPANNNQPLSVYIPSMPINLRLIIIGEHKTLTILNNIDPNIFRIALYGEFELNKCINNAQDMKQWCSWVNTLAYNQGFKALNHDAWPELIKQAVRYSGDQFHLPLCPHWLTHRLKEAALYCNKQPINATALLESNRIRFWQESYLCDLIQQEITEGQIMVDTEKKITGQVNGLSVLSFSSHPLIVGQPSRISCVVYFGDGEINDIESKAELSGHLHTKGMMIMQAFLMSVLKLERQLPFSASLVFEQSYDEIDGDSASLAELVVLISALANQPIDQQIAITGSVDQFGRVQSIGHVNEKIECFFKLCQTRGLTGTQGVIIPLTNVRHLCLHDDVIQAVQLGTFSLWPVNNIYQALEILTAMPFDHEILPSLMKYIRERILQIYRYEQKQLPWYLRWLTKLIIKK</sequence>
<gene>
    <name evidence="4" type="ordered locus">BCI_0411</name>
</gene>
<protein>
    <recommendedName>
        <fullName evidence="2">endopeptidase La</fullName>
        <ecNumber evidence="2">3.4.21.53</ecNumber>
    </recommendedName>
</protein>
<evidence type="ECO:0000256" key="2">
    <source>
        <dbReference type="PROSITE-ProRule" id="PRU01122"/>
    </source>
</evidence>
<keyword evidence="2" id="KW-0378">Hydrolase</keyword>
<dbReference type="Pfam" id="PF13654">
    <property type="entry name" value="AAA_32"/>
    <property type="match status" value="1"/>
</dbReference>
<dbReference type="InterPro" id="IPR020568">
    <property type="entry name" value="Ribosomal_Su5_D2-typ_SF"/>
</dbReference>
<dbReference type="InterPro" id="IPR014721">
    <property type="entry name" value="Ribsml_uS5_D2-typ_fold_subgr"/>
</dbReference>
<dbReference type="InterPro" id="IPR041699">
    <property type="entry name" value="AAA_32"/>
</dbReference>
<dbReference type="Proteomes" id="UP000002427">
    <property type="component" value="Chromosome"/>
</dbReference>
<feature type="domain" description="Lon proteolytic" evidence="3">
    <location>
        <begin position="344"/>
        <end position="541"/>
    </location>
</feature>
<keyword evidence="2" id="KW-0720">Serine protease</keyword>
<dbReference type="GO" id="GO:0030163">
    <property type="term" value="P:protein catabolic process"/>
    <property type="evidence" value="ECO:0007669"/>
    <property type="project" value="InterPro"/>
</dbReference>
<keyword evidence="1 2" id="KW-0645">Protease</keyword>
<dbReference type="RefSeq" id="WP_011520587.1">
    <property type="nucleotide sequence ID" value="NC_007984.1"/>
</dbReference>
<keyword evidence="5" id="KW-1185">Reference proteome</keyword>
<comment type="catalytic activity">
    <reaction evidence="2">
        <text>Hydrolysis of proteins in presence of ATP.</text>
        <dbReference type="EC" id="3.4.21.53"/>
    </reaction>
</comment>
<proteinExistence type="inferred from homology"/>
<dbReference type="OrthoDB" id="9758568at2"/>
<dbReference type="PROSITE" id="PS51786">
    <property type="entry name" value="LON_PROTEOLYTIC"/>
    <property type="match status" value="1"/>
</dbReference>
<evidence type="ECO:0000313" key="4">
    <source>
        <dbReference type="EMBL" id="ABF14235.1"/>
    </source>
</evidence>
<dbReference type="PANTHER" id="PTHR10046">
    <property type="entry name" value="ATP DEPENDENT LON PROTEASE FAMILY MEMBER"/>
    <property type="match status" value="1"/>
</dbReference>
<dbReference type="InterPro" id="IPR008269">
    <property type="entry name" value="Lon_proteolytic"/>
</dbReference>
<dbReference type="PRINTS" id="PR00830">
    <property type="entry name" value="ENDOLAPTASE"/>
</dbReference>
<evidence type="ECO:0000256" key="1">
    <source>
        <dbReference type="ARBA" id="ARBA00022670"/>
    </source>
</evidence>
<name>Q1LT60_BAUCH</name>
<dbReference type="Pfam" id="PF05362">
    <property type="entry name" value="Lon_C"/>
    <property type="match status" value="1"/>
</dbReference>
<dbReference type="EMBL" id="CP000238">
    <property type="protein sequence ID" value="ABF14235.1"/>
    <property type="molecule type" value="Genomic_DNA"/>
</dbReference>
<dbReference type="GO" id="GO:0006508">
    <property type="term" value="P:proteolysis"/>
    <property type="evidence" value="ECO:0007669"/>
    <property type="project" value="UniProtKB-KW"/>
</dbReference>
<evidence type="ECO:0000259" key="3">
    <source>
        <dbReference type="PROSITE" id="PS51786"/>
    </source>
</evidence>
<dbReference type="Gene3D" id="3.40.50.300">
    <property type="entry name" value="P-loop containing nucleotide triphosphate hydrolases"/>
    <property type="match status" value="1"/>
</dbReference>